<dbReference type="Pfam" id="PF00440">
    <property type="entry name" value="TetR_N"/>
    <property type="match status" value="1"/>
</dbReference>
<gene>
    <name evidence="6" type="ORF">SAMN05660324_3799</name>
</gene>
<dbReference type="GO" id="GO:0003700">
    <property type="term" value="F:DNA-binding transcription factor activity"/>
    <property type="evidence" value="ECO:0007669"/>
    <property type="project" value="TreeGrafter"/>
</dbReference>
<dbReference type="Gene3D" id="1.10.357.10">
    <property type="entry name" value="Tetracycline Repressor, domain 2"/>
    <property type="match status" value="1"/>
</dbReference>
<evidence type="ECO:0000259" key="5">
    <source>
        <dbReference type="PROSITE" id="PS50977"/>
    </source>
</evidence>
<evidence type="ECO:0000313" key="6">
    <source>
        <dbReference type="EMBL" id="SDG87578.1"/>
    </source>
</evidence>
<evidence type="ECO:0000256" key="1">
    <source>
        <dbReference type="ARBA" id="ARBA00023015"/>
    </source>
</evidence>
<keyword evidence="2 4" id="KW-0238">DNA-binding</keyword>
<dbReference type="Proteomes" id="UP000198863">
    <property type="component" value="Unassembled WGS sequence"/>
</dbReference>
<dbReference type="PANTHER" id="PTHR30055">
    <property type="entry name" value="HTH-TYPE TRANSCRIPTIONAL REGULATOR RUTR"/>
    <property type="match status" value="1"/>
</dbReference>
<evidence type="ECO:0000256" key="4">
    <source>
        <dbReference type="PROSITE-ProRule" id="PRU00335"/>
    </source>
</evidence>
<sequence>MFQVSYSSWLPHSIDGGGVLAEISRRDRKRERTREQIVTAARALFLAQGFENTTVLQIARTADVAVQTVFNHAPSKEALFFLGRVPYALEMPQLPPAEVEEDPADVLVRHLTERTLGYLHSLEDPDNLAMAGQIDSSPVLASYERTILAETEQGLTATIAEQLPDVDAPWAAALLLATTRTHAHAHRRALVPGVPACEALSRVQQELPGHLRAVLAVCTPAGLAVR</sequence>
<dbReference type="RefSeq" id="WP_242658528.1">
    <property type="nucleotide sequence ID" value="NZ_FNCF01000006.1"/>
</dbReference>
<reference evidence="7" key="1">
    <citation type="submission" date="2016-10" db="EMBL/GenBank/DDBJ databases">
        <authorList>
            <person name="Varghese N."/>
            <person name="Submissions S."/>
        </authorList>
    </citation>
    <scope>NUCLEOTIDE SEQUENCE [LARGE SCALE GENOMIC DNA]</scope>
    <source>
        <strain evidence="7">DSM 44526</strain>
    </source>
</reference>
<feature type="domain" description="HTH tetR-type" evidence="5">
    <location>
        <begin position="31"/>
        <end position="91"/>
    </location>
</feature>
<feature type="DNA-binding region" description="H-T-H motif" evidence="4">
    <location>
        <begin position="54"/>
        <end position="73"/>
    </location>
</feature>
<dbReference type="SUPFAM" id="SSF46689">
    <property type="entry name" value="Homeodomain-like"/>
    <property type="match status" value="1"/>
</dbReference>
<dbReference type="InterPro" id="IPR009057">
    <property type="entry name" value="Homeodomain-like_sf"/>
</dbReference>
<dbReference type="GO" id="GO:0000976">
    <property type="term" value="F:transcription cis-regulatory region binding"/>
    <property type="evidence" value="ECO:0007669"/>
    <property type="project" value="TreeGrafter"/>
</dbReference>
<name>A0A1G7XTQ4_9ACTN</name>
<keyword evidence="7" id="KW-1185">Reference proteome</keyword>
<evidence type="ECO:0000313" key="7">
    <source>
        <dbReference type="Proteomes" id="UP000198863"/>
    </source>
</evidence>
<evidence type="ECO:0000256" key="2">
    <source>
        <dbReference type="ARBA" id="ARBA00023125"/>
    </source>
</evidence>
<dbReference type="InterPro" id="IPR001647">
    <property type="entry name" value="HTH_TetR"/>
</dbReference>
<dbReference type="EMBL" id="FNCF01000006">
    <property type="protein sequence ID" value="SDG87578.1"/>
    <property type="molecule type" value="Genomic_DNA"/>
</dbReference>
<dbReference type="PRINTS" id="PR00455">
    <property type="entry name" value="HTHTETR"/>
</dbReference>
<dbReference type="PROSITE" id="PS50977">
    <property type="entry name" value="HTH_TETR_2"/>
    <property type="match status" value="1"/>
</dbReference>
<dbReference type="PANTHER" id="PTHR30055:SF234">
    <property type="entry name" value="HTH-TYPE TRANSCRIPTIONAL REGULATOR BETI"/>
    <property type="match status" value="1"/>
</dbReference>
<protein>
    <submittedName>
        <fullName evidence="6">Transcriptional regulator, TetR family</fullName>
    </submittedName>
</protein>
<evidence type="ECO:0000256" key="3">
    <source>
        <dbReference type="ARBA" id="ARBA00023163"/>
    </source>
</evidence>
<dbReference type="InterPro" id="IPR050109">
    <property type="entry name" value="HTH-type_TetR-like_transc_reg"/>
</dbReference>
<proteinExistence type="predicted"/>
<dbReference type="AlphaFoldDB" id="A0A1G7XTQ4"/>
<keyword evidence="3" id="KW-0804">Transcription</keyword>
<accession>A0A1G7XTQ4</accession>
<keyword evidence="1" id="KW-0805">Transcription regulation</keyword>
<organism evidence="6 7">
    <name type="scientific">Klenkia brasiliensis</name>
    <dbReference type="NCBI Taxonomy" id="333142"/>
    <lineage>
        <taxon>Bacteria</taxon>
        <taxon>Bacillati</taxon>
        <taxon>Actinomycetota</taxon>
        <taxon>Actinomycetes</taxon>
        <taxon>Geodermatophilales</taxon>
        <taxon>Geodermatophilaceae</taxon>
        <taxon>Klenkia</taxon>
    </lineage>
</organism>